<name>A0ABX1ES56_9PROT</name>
<evidence type="ECO:0000313" key="1">
    <source>
        <dbReference type="EMBL" id="NKE43350.1"/>
    </source>
</evidence>
<organism evidence="1 2">
    <name type="scientific">Falsiroseomonas frigidaquae</name>
    <dbReference type="NCBI Taxonomy" id="487318"/>
    <lineage>
        <taxon>Bacteria</taxon>
        <taxon>Pseudomonadati</taxon>
        <taxon>Pseudomonadota</taxon>
        <taxon>Alphaproteobacteria</taxon>
        <taxon>Acetobacterales</taxon>
        <taxon>Roseomonadaceae</taxon>
        <taxon>Falsiroseomonas</taxon>
    </lineage>
</organism>
<gene>
    <name evidence="1" type="ORF">HB662_01070</name>
</gene>
<comment type="caution">
    <text evidence="1">The sequence shown here is derived from an EMBL/GenBank/DDBJ whole genome shotgun (WGS) entry which is preliminary data.</text>
</comment>
<sequence>MQMVVSISLMAGKVALRGRFGKGEAIAQEIGTFLAVQQRNFARARGTPRKTVYEARGTVLGLQSSDIALGRGTAAR</sequence>
<reference evidence="1 2" key="1">
    <citation type="submission" date="2020-03" db="EMBL/GenBank/DDBJ databases">
        <title>Roseomonas selenitidurans sp. nov. isolated from soil.</title>
        <authorList>
            <person name="Liu H."/>
        </authorList>
    </citation>
    <scope>NUCLEOTIDE SEQUENCE [LARGE SCALE GENOMIC DNA]</scope>
    <source>
        <strain evidence="1 2">JCM 15073</strain>
    </source>
</reference>
<evidence type="ECO:0000313" key="2">
    <source>
        <dbReference type="Proteomes" id="UP000765160"/>
    </source>
</evidence>
<keyword evidence="2" id="KW-1185">Reference proteome</keyword>
<dbReference type="RefSeq" id="WP_168046286.1">
    <property type="nucleotide sequence ID" value="NZ_JAATJR010000001.1"/>
</dbReference>
<dbReference type="EMBL" id="JAAVTX010000001">
    <property type="protein sequence ID" value="NKE43350.1"/>
    <property type="molecule type" value="Genomic_DNA"/>
</dbReference>
<accession>A0ABX1ES56</accession>
<dbReference type="Proteomes" id="UP000765160">
    <property type="component" value="Unassembled WGS sequence"/>
</dbReference>
<proteinExistence type="predicted"/>
<protein>
    <submittedName>
        <fullName evidence="1">Uncharacterized protein</fullName>
    </submittedName>
</protein>